<gene>
    <name evidence="6" type="ORF">JK358_22150</name>
</gene>
<comment type="cofactor">
    <cofactor evidence="1">
        <name>Mg(2+)</name>
        <dbReference type="ChEBI" id="CHEBI:18420"/>
    </cofactor>
</comment>
<name>A0ABS1M8Y1_9NOCA</name>
<dbReference type="Gene3D" id="3.90.79.10">
    <property type="entry name" value="Nucleoside Triphosphate Pyrophosphohydrolase"/>
    <property type="match status" value="1"/>
</dbReference>
<accession>A0ABS1M8Y1</accession>
<sequence>MNSDTDRFVAHAWVSRGDKVLLLRRRAGRYLGSQWDVPGGTVEDGESCDEAAIRETWEEAGLRVSVAEELAHYTNADTHGRPLTFHTVTYRAIEIASGPVTLAPAEHDDHRWATLQEALRLDLVWHVRSTVRSLLDPETAG</sequence>
<dbReference type="CDD" id="cd02883">
    <property type="entry name" value="NUDIX_Hydrolase"/>
    <property type="match status" value="1"/>
</dbReference>
<dbReference type="InterPro" id="IPR020084">
    <property type="entry name" value="NUDIX_hydrolase_CS"/>
</dbReference>
<dbReference type="RefSeq" id="WP_201949731.1">
    <property type="nucleotide sequence ID" value="NZ_JAERRJ010000008.1"/>
</dbReference>
<evidence type="ECO:0000256" key="2">
    <source>
        <dbReference type="ARBA" id="ARBA00005582"/>
    </source>
</evidence>
<reference evidence="6 7" key="1">
    <citation type="submission" date="2021-01" db="EMBL/GenBank/DDBJ databases">
        <title>WGS of actinomycetes isolated from Thailand.</title>
        <authorList>
            <person name="Thawai C."/>
        </authorList>
    </citation>
    <scope>NUCLEOTIDE SEQUENCE [LARGE SCALE GENOMIC DNA]</scope>
    <source>
        <strain evidence="6 7">LPG 2</strain>
    </source>
</reference>
<dbReference type="Pfam" id="PF00293">
    <property type="entry name" value="NUDIX"/>
    <property type="match status" value="1"/>
</dbReference>
<dbReference type="EMBL" id="JAERRJ010000008">
    <property type="protein sequence ID" value="MBL1077105.1"/>
    <property type="molecule type" value="Genomic_DNA"/>
</dbReference>
<dbReference type="InterPro" id="IPR015797">
    <property type="entry name" value="NUDIX_hydrolase-like_dom_sf"/>
</dbReference>
<keyword evidence="3 4" id="KW-0378">Hydrolase</keyword>
<evidence type="ECO:0000313" key="6">
    <source>
        <dbReference type="EMBL" id="MBL1077105.1"/>
    </source>
</evidence>
<comment type="caution">
    <text evidence="6">The sequence shown here is derived from an EMBL/GenBank/DDBJ whole genome shotgun (WGS) entry which is preliminary data.</text>
</comment>
<evidence type="ECO:0000313" key="7">
    <source>
        <dbReference type="Proteomes" id="UP000602198"/>
    </source>
</evidence>
<evidence type="ECO:0000256" key="3">
    <source>
        <dbReference type="ARBA" id="ARBA00022801"/>
    </source>
</evidence>
<comment type="similarity">
    <text evidence="2 4">Belongs to the Nudix hydrolase family.</text>
</comment>
<evidence type="ECO:0000259" key="5">
    <source>
        <dbReference type="PROSITE" id="PS51462"/>
    </source>
</evidence>
<dbReference type="InterPro" id="IPR020476">
    <property type="entry name" value="Nudix_hydrolase"/>
</dbReference>
<evidence type="ECO:0000256" key="4">
    <source>
        <dbReference type="RuleBase" id="RU003476"/>
    </source>
</evidence>
<dbReference type="SUPFAM" id="SSF55811">
    <property type="entry name" value="Nudix"/>
    <property type="match status" value="1"/>
</dbReference>
<dbReference type="Proteomes" id="UP000602198">
    <property type="component" value="Unassembled WGS sequence"/>
</dbReference>
<proteinExistence type="inferred from homology"/>
<evidence type="ECO:0000256" key="1">
    <source>
        <dbReference type="ARBA" id="ARBA00001946"/>
    </source>
</evidence>
<dbReference type="PANTHER" id="PTHR43046:SF14">
    <property type="entry name" value="MUTT_NUDIX FAMILY PROTEIN"/>
    <property type="match status" value="1"/>
</dbReference>
<protein>
    <submittedName>
        <fullName evidence="6">NUDIX hydrolase</fullName>
    </submittedName>
</protein>
<dbReference type="InterPro" id="IPR000086">
    <property type="entry name" value="NUDIX_hydrolase_dom"/>
</dbReference>
<dbReference type="PRINTS" id="PR00502">
    <property type="entry name" value="NUDIXFAMILY"/>
</dbReference>
<dbReference type="PANTHER" id="PTHR43046">
    <property type="entry name" value="GDP-MANNOSE MANNOSYL HYDROLASE"/>
    <property type="match status" value="1"/>
</dbReference>
<organism evidence="6 7">
    <name type="scientific">Nocardia acididurans</name>
    <dbReference type="NCBI Taxonomy" id="2802282"/>
    <lineage>
        <taxon>Bacteria</taxon>
        <taxon>Bacillati</taxon>
        <taxon>Actinomycetota</taxon>
        <taxon>Actinomycetes</taxon>
        <taxon>Mycobacteriales</taxon>
        <taxon>Nocardiaceae</taxon>
        <taxon>Nocardia</taxon>
    </lineage>
</organism>
<feature type="domain" description="Nudix hydrolase" evidence="5">
    <location>
        <begin position="5"/>
        <end position="135"/>
    </location>
</feature>
<dbReference type="PROSITE" id="PS51462">
    <property type="entry name" value="NUDIX"/>
    <property type="match status" value="1"/>
</dbReference>
<keyword evidence="7" id="KW-1185">Reference proteome</keyword>
<dbReference type="PROSITE" id="PS00893">
    <property type="entry name" value="NUDIX_BOX"/>
    <property type="match status" value="1"/>
</dbReference>
<dbReference type="GO" id="GO:0016787">
    <property type="term" value="F:hydrolase activity"/>
    <property type="evidence" value="ECO:0007669"/>
    <property type="project" value="UniProtKB-KW"/>
</dbReference>